<name>C4JXW8_UNCRE</name>
<dbReference type="SMART" id="SM00248">
    <property type="entry name" value="ANK"/>
    <property type="match status" value="5"/>
</dbReference>
<evidence type="ECO:0000313" key="3">
    <source>
        <dbReference type="EMBL" id="EEP82154.1"/>
    </source>
</evidence>
<dbReference type="InterPro" id="IPR036770">
    <property type="entry name" value="Ankyrin_rpt-contain_sf"/>
</dbReference>
<dbReference type="STRING" id="336963.C4JXW8"/>
<dbReference type="Gene3D" id="1.25.40.20">
    <property type="entry name" value="Ankyrin repeat-containing domain"/>
    <property type="match status" value="2"/>
</dbReference>
<dbReference type="InterPro" id="IPR051616">
    <property type="entry name" value="Cul2-RING_E3_ligase_SR"/>
</dbReference>
<evidence type="ECO:0000313" key="4">
    <source>
        <dbReference type="Proteomes" id="UP000002058"/>
    </source>
</evidence>
<gene>
    <name evidence="3" type="ORF">UREG_07019</name>
</gene>
<reference evidence="4" key="1">
    <citation type="journal article" date="2009" name="Genome Res.">
        <title>Comparative genomic analyses of the human fungal pathogens Coccidioides and their relatives.</title>
        <authorList>
            <person name="Sharpton T.J."/>
            <person name="Stajich J.E."/>
            <person name="Rounsley S.D."/>
            <person name="Gardner M.J."/>
            <person name="Wortman J.R."/>
            <person name="Jordar V.S."/>
            <person name="Maiti R."/>
            <person name="Kodira C.D."/>
            <person name="Neafsey D.E."/>
            <person name="Zeng Q."/>
            <person name="Hung C.-Y."/>
            <person name="McMahan C."/>
            <person name="Muszewska A."/>
            <person name="Grynberg M."/>
            <person name="Mandel M.A."/>
            <person name="Kellner E.M."/>
            <person name="Barker B.M."/>
            <person name="Galgiani J.N."/>
            <person name="Orbach M.J."/>
            <person name="Kirkland T.N."/>
            <person name="Cole G.T."/>
            <person name="Henn M.R."/>
            <person name="Birren B.W."/>
            <person name="Taylor J.W."/>
        </authorList>
    </citation>
    <scope>NUCLEOTIDE SEQUENCE [LARGE SCALE GENOMIC DNA]</scope>
    <source>
        <strain evidence="4">UAMH 1704</strain>
    </source>
</reference>
<dbReference type="GeneID" id="8444248"/>
<dbReference type="SUPFAM" id="SSF48403">
    <property type="entry name" value="Ankyrin repeat"/>
    <property type="match status" value="1"/>
</dbReference>
<sequence>MAEAVGLIASVVTLSKLANGVCRGLRDLHELLGELPGRLASLSNEVDDAKIVLVHLSRCLKERELRKSNANDEDDHLGADIHDEVAVHIAKLKGYLTELDSIVEEVRTTGLQSKFGSAHRVYAWKKHHGRLNEVQKQIVAAKANLHFILDTAATYKLTRVDIQLNELSHANSTQGTELKSLINNHHEALKSYITEQLSLTMSTMNDNTPRLPRLHPNVIRTRSRAAAATKDGKSQLQPSNSQQIETVRVGVQSNRTWCDRACPCQCHNSRRSQTPGIVSRFLGQLFVDYSGIPAVTPECNHQACNQARAPKVQAEFWFPANVFWSKIFQLQATYHGVTGPSLQLRTYRHVPDSAPAVNYTINGNINALKALFAQGLASPLDISDTRGYSLLRWEICRFLYDQGADADYRPKSRNDNSPRNKASDLLLQGGLGRDAVNALSRISRREDWLDEQNLPLLHQIVLGISGRDLVQELQEHPEAVNYQDAMGRTALLWAAARGDDEAVTTLLHFNADPNIMDSQHAGPVSYAADRNHTTCTRILLAAGCDPDPIIPGGYKVGSPLNCAARNATDPLLIKALLQYGANVDACGVDGRTALIHATRNDNVDFAKLLLEYNANINAISTAGQTPLTTAIVNNSHGVLSLLLERWDQYSVCPRLMGPHLLKITAQYADLETMSILLQTDHFRLKHDERYSIGDFDSLLHQRLDVDEEMKQMFDELLTLVRAQASCQSETSGSLMEKGINFEQEKHDYAEKI</sequence>
<organism evidence="3 4">
    <name type="scientific">Uncinocarpus reesii (strain UAMH 1704)</name>
    <dbReference type="NCBI Taxonomy" id="336963"/>
    <lineage>
        <taxon>Eukaryota</taxon>
        <taxon>Fungi</taxon>
        <taxon>Dikarya</taxon>
        <taxon>Ascomycota</taxon>
        <taxon>Pezizomycotina</taxon>
        <taxon>Eurotiomycetes</taxon>
        <taxon>Eurotiomycetidae</taxon>
        <taxon>Onygenales</taxon>
        <taxon>Onygenaceae</taxon>
        <taxon>Uncinocarpus</taxon>
    </lineage>
</organism>
<feature type="compositionally biased region" description="Polar residues" evidence="2">
    <location>
        <begin position="234"/>
        <end position="245"/>
    </location>
</feature>
<dbReference type="KEGG" id="ure:UREG_07019"/>
<keyword evidence="1" id="KW-0040">ANK repeat</keyword>
<dbReference type="PROSITE" id="PS50088">
    <property type="entry name" value="ANK_REPEAT"/>
    <property type="match status" value="2"/>
</dbReference>
<feature type="repeat" description="ANK" evidence="1">
    <location>
        <begin position="589"/>
        <end position="621"/>
    </location>
</feature>
<dbReference type="VEuPathDB" id="FungiDB:UREG_07019"/>
<evidence type="ECO:0000256" key="2">
    <source>
        <dbReference type="SAM" id="MobiDB-lite"/>
    </source>
</evidence>
<dbReference type="Proteomes" id="UP000002058">
    <property type="component" value="Unassembled WGS sequence"/>
</dbReference>
<dbReference type="RefSeq" id="XP_002582246.1">
    <property type="nucleotide sequence ID" value="XM_002582200.1"/>
</dbReference>
<proteinExistence type="predicted"/>
<protein>
    <submittedName>
        <fullName evidence="3">Uncharacterized protein</fullName>
    </submittedName>
</protein>
<dbReference type="HOGENOM" id="CLU_010556_0_0_1"/>
<dbReference type="eggNOG" id="KOG0676">
    <property type="taxonomic scope" value="Eukaryota"/>
</dbReference>
<keyword evidence="4" id="KW-1185">Reference proteome</keyword>
<feature type="region of interest" description="Disordered" evidence="2">
    <location>
        <begin position="226"/>
        <end position="245"/>
    </location>
</feature>
<evidence type="ECO:0000256" key="1">
    <source>
        <dbReference type="PROSITE-ProRule" id="PRU00023"/>
    </source>
</evidence>
<dbReference type="PROSITE" id="PS50297">
    <property type="entry name" value="ANK_REP_REGION"/>
    <property type="match status" value="2"/>
</dbReference>
<dbReference type="InParanoid" id="C4JXW8"/>
<dbReference type="InterPro" id="IPR002110">
    <property type="entry name" value="Ankyrin_rpt"/>
</dbReference>
<dbReference type="EMBL" id="CH476619">
    <property type="protein sequence ID" value="EEP82154.1"/>
    <property type="molecule type" value="Genomic_DNA"/>
</dbReference>
<dbReference type="Pfam" id="PF12796">
    <property type="entry name" value="Ank_2"/>
    <property type="match status" value="2"/>
</dbReference>
<dbReference type="PANTHER" id="PTHR46224">
    <property type="entry name" value="ANKYRIN REPEAT FAMILY PROTEIN"/>
    <property type="match status" value="1"/>
</dbReference>
<dbReference type="OMA" id="AEFWFPA"/>
<dbReference type="AlphaFoldDB" id="C4JXW8"/>
<feature type="repeat" description="ANK" evidence="1">
    <location>
        <begin position="486"/>
        <end position="518"/>
    </location>
</feature>
<dbReference type="OrthoDB" id="341259at2759"/>
<accession>C4JXW8</accession>